<dbReference type="OMA" id="EMWIDEV"/>
<evidence type="ECO:0000313" key="3">
    <source>
        <dbReference type="Proteomes" id="UP000191691"/>
    </source>
</evidence>
<organism evidence="2 3">
    <name type="scientific">Penicillium nalgiovense</name>
    <dbReference type="NCBI Taxonomy" id="60175"/>
    <lineage>
        <taxon>Eukaryota</taxon>
        <taxon>Fungi</taxon>
        <taxon>Dikarya</taxon>
        <taxon>Ascomycota</taxon>
        <taxon>Pezizomycotina</taxon>
        <taxon>Eurotiomycetes</taxon>
        <taxon>Eurotiomycetidae</taxon>
        <taxon>Eurotiales</taxon>
        <taxon>Aspergillaceae</taxon>
        <taxon>Penicillium</taxon>
    </lineage>
</organism>
<dbReference type="AlphaFoldDB" id="A0A1V6YQI4"/>
<feature type="region of interest" description="Disordered" evidence="1">
    <location>
        <begin position="1"/>
        <end position="48"/>
    </location>
</feature>
<gene>
    <name evidence="2" type="ORF">PENNAL_c0013G01944</name>
</gene>
<keyword evidence="3" id="KW-1185">Reference proteome</keyword>
<accession>A0A1V6YQI4</accession>
<dbReference type="Proteomes" id="UP000191691">
    <property type="component" value="Unassembled WGS sequence"/>
</dbReference>
<evidence type="ECO:0000313" key="2">
    <source>
        <dbReference type="EMBL" id="OQE89700.1"/>
    </source>
</evidence>
<comment type="caution">
    <text evidence="2">The sequence shown here is derived from an EMBL/GenBank/DDBJ whole genome shotgun (WGS) entry which is preliminary data.</text>
</comment>
<feature type="compositionally biased region" description="Acidic residues" evidence="1">
    <location>
        <begin position="27"/>
        <end position="39"/>
    </location>
</feature>
<sequence>MSDGEAQATGSGTKAGPGARSNRDWDEVGSENPSDEDQSTDLPEPGSFSIFCPVAPLEKRGDFDGWFTAIEKSLRPNLHRLLDATIKRPRRDSPNAEKWMQLSLKVRAWLASKMDAKVVQEIMAQGGRVTFADEFMTETRKVMRDEEHTALSAAILRLVRTTRSEFNSTEEFINALEYRYKVTIDLKGQVPPYTALIIMFQELRSVSGFETIINIWNGELCRVKDPAANITYADFLAYGSAVVTEARGQLLLTWPPNLPGPTVYEDRINQQVYSMF</sequence>
<evidence type="ECO:0000256" key="1">
    <source>
        <dbReference type="SAM" id="MobiDB-lite"/>
    </source>
</evidence>
<proteinExistence type="predicted"/>
<reference evidence="3" key="1">
    <citation type="journal article" date="2017" name="Nat. Microbiol.">
        <title>Global analysis of biosynthetic gene clusters reveals vast potential of secondary metabolite production in Penicillium species.</title>
        <authorList>
            <person name="Nielsen J.C."/>
            <person name="Grijseels S."/>
            <person name="Prigent S."/>
            <person name="Ji B."/>
            <person name="Dainat J."/>
            <person name="Nielsen K.F."/>
            <person name="Frisvad J.C."/>
            <person name="Workman M."/>
            <person name="Nielsen J."/>
        </authorList>
    </citation>
    <scope>NUCLEOTIDE SEQUENCE [LARGE SCALE GENOMIC DNA]</scope>
    <source>
        <strain evidence="3">IBT 13039</strain>
    </source>
</reference>
<dbReference type="STRING" id="60175.A0A1V6YQI4"/>
<name>A0A1V6YQI4_PENNA</name>
<protein>
    <submittedName>
        <fullName evidence="2">Uncharacterized protein</fullName>
    </submittedName>
</protein>
<dbReference type="EMBL" id="MOOB01000013">
    <property type="protein sequence ID" value="OQE89700.1"/>
    <property type="molecule type" value="Genomic_DNA"/>
</dbReference>